<dbReference type="EMBL" id="LUUK01000038">
    <property type="protein sequence ID" value="OAI25502.1"/>
    <property type="molecule type" value="Genomic_DNA"/>
</dbReference>
<organism evidence="2 3">
    <name type="scientific">Methylomonas koyamae</name>
    <dbReference type="NCBI Taxonomy" id="702114"/>
    <lineage>
        <taxon>Bacteria</taxon>
        <taxon>Pseudomonadati</taxon>
        <taxon>Pseudomonadota</taxon>
        <taxon>Gammaproteobacteria</taxon>
        <taxon>Methylococcales</taxon>
        <taxon>Methylococcaceae</taxon>
        <taxon>Methylomonas</taxon>
    </lineage>
</organism>
<reference evidence="3" key="1">
    <citation type="submission" date="2016-03" db="EMBL/GenBank/DDBJ databases">
        <authorList>
            <person name="Heylen K."/>
            <person name="De Vos P."/>
            <person name="Vekeman B."/>
        </authorList>
    </citation>
    <scope>NUCLEOTIDE SEQUENCE [LARGE SCALE GENOMIC DNA]</scope>
    <source>
        <strain evidence="3">R-45383</strain>
    </source>
</reference>
<name>A0A177P5X6_9GAMM</name>
<dbReference type="Pfam" id="PF01584">
    <property type="entry name" value="CheW"/>
    <property type="match status" value="1"/>
</dbReference>
<dbReference type="SMART" id="SM00260">
    <property type="entry name" value="CheW"/>
    <property type="match status" value="1"/>
</dbReference>
<comment type="caution">
    <text evidence="2">The sequence shown here is derived from an EMBL/GenBank/DDBJ whole genome shotgun (WGS) entry which is preliminary data.</text>
</comment>
<dbReference type="STRING" id="702114.A1355_19610"/>
<dbReference type="Proteomes" id="UP000077628">
    <property type="component" value="Unassembled WGS sequence"/>
</dbReference>
<dbReference type="InterPro" id="IPR036061">
    <property type="entry name" value="CheW-like_dom_sf"/>
</dbReference>
<dbReference type="AlphaFoldDB" id="A0A177P5X6"/>
<dbReference type="InterPro" id="IPR002545">
    <property type="entry name" value="CheW-lke_dom"/>
</dbReference>
<accession>A0A177P5X6</accession>
<protein>
    <submittedName>
        <fullName evidence="2">Chemotaxis protein CheW</fullName>
    </submittedName>
</protein>
<feature type="domain" description="CheW-like" evidence="1">
    <location>
        <begin position="92"/>
        <end position="232"/>
    </location>
</feature>
<evidence type="ECO:0000259" key="1">
    <source>
        <dbReference type="PROSITE" id="PS50851"/>
    </source>
</evidence>
<evidence type="ECO:0000313" key="3">
    <source>
        <dbReference type="Proteomes" id="UP000077628"/>
    </source>
</evidence>
<dbReference type="GO" id="GO:0007165">
    <property type="term" value="P:signal transduction"/>
    <property type="evidence" value="ECO:0007669"/>
    <property type="project" value="InterPro"/>
</dbReference>
<dbReference type="RefSeq" id="WP_064025051.1">
    <property type="nucleotide sequence ID" value="NZ_LUUK01000038.1"/>
</dbReference>
<sequence>MKQAKPPPRIVQQQLALDAYLQTLLEVVPEADEADLATVAPAEQRSAQTLAPAVAVQAEKALIHLPEPALVALENPAKLQALTVMPDWALTEFQALFFKVDQLILAAPLVDLARTIRLERKPGKIPGQPSWFLGLLDDQDSRIGVLDTGQLVFGKTRGQQRNLEERPFKCVLVTQDKKWGLACDEILSIGKLKPEKVRWRTVRRKRPWLIGTVIEELTAIVDVKQLVPHRKPQ</sequence>
<evidence type="ECO:0000313" key="2">
    <source>
        <dbReference type="EMBL" id="OAI25502.1"/>
    </source>
</evidence>
<gene>
    <name evidence="2" type="ORF">A1355_19610</name>
</gene>
<dbReference type="GO" id="GO:0006935">
    <property type="term" value="P:chemotaxis"/>
    <property type="evidence" value="ECO:0007669"/>
    <property type="project" value="InterPro"/>
</dbReference>
<dbReference type="SUPFAM" id="SSF50341">
    <property type="entry name" value="CheW-like"/>
    <property type="match status" value="1"/>
</dbReference>
<dbReference type="OrthoDB" id="5565759at2"/>
<proteinExistence type="predicted"/>
<dbReference type="PROSITE" id="PS50851">
    <property type="entry name" value="CHEW"/>
    <property type="match status" value="1"/>
</dbReference>
<keyword evidence="3" id="KW-1185">Reference proteome</keyword>